<dbReference type="EMBL" id="CP048020">
    <property type="protein sequence ID" value="QHX43412.1"/>
    <property type="molecule type" value="Genomic_DNA"/>
</dbReference>
<name>A0A6P1Y3C0_9SPIR</name>
<dbReference type="InterPro" id="IPR025159">
    <property type="entry name" value="AbiEi_N"/>
</dbReference>
<feature type="domain" description="AbiEi antitoxin N-terminal" evidence="1">
    <location>
        <begin position="6"/>
        <end position="52"/>
    </location>
</feature>
<organism evidence="2 3">
    <name type="scientific">Treponema vincentii</name>
    <dbReference type="NCBI Taxonomy" id="69710"/>
    <lineage>
        <taxon>Bacteria</taxon>
        <taxon>Pseudomonadati</taxon>
        <taxon>Spirochaetota</taxon>
        <taxon>Spirochaetia</taxon>
        <taxon>Spirochaetales</taxon>
        <taxon>Treponemataceae</taxon>
        <taxon>Treponema</taxon>
    </lineage>
</organism>
<evidence type="ECO:0000313" key="3">
    <source>
        <dbReference type="Proteomes" id="UP000464374"/>
    </source>
</evidence>
<gene>
    <name evidence="2" type="ORF">GWP43_08095</name>
</gene>
<evidence type="ECO:0000313" key="2">
    <source>
        <dbReference type="EMBL" id="QHX43412.1"/>
    </source>
</evidence>
<dbReference type="KEGG" id="trz:GWP43_08095"/>
<sequence>MDKKEVIKRIIEKSDGIAKASDFVSESLSYYDVAYLCKKGYIERVRHGYYQLSEQKDIKEERVLAALLPESIVCVESALFYYNYSDFTPRQWSIAVPRTFSRTKLKIDSLAIKTYFVQLAHFEIGKTSGDFGGIQLAVYDRERTICDCFKYRTKLDNEMFNNALNAYAADEKKNLSNLSRYAKEMHIYKRLMDVMEVLLNG</sequence>
<dbReference type="Proteomes" id="UP000464374">
    <property type="component" value="Chromosome"/>
</dbReference>
<proteinExistence type="predicted"/>
<dbReference type="AlphaFoldDB" id="A0A6P1Y3C0"/>
<evidence type="ECO:0000259" key="1">
    <source>
        <dbReference type="Pfam" id="PF13338"/>
    </source>
</evidence>
<protein>
    <submittedName>
        <fullName evidence="2">Abortive phage infection protein</fullName>
    </submittedName>
</protein>
<reference evidence="2 3" key="1">
    <citation type="submission" date="2020-01" db="EMBL/GenBank/DDBJ databases">
        <title>Complete genome sequence of a human oral phylogroup 1 Treponema sp. strain ATCC 700766, originally isolated from periodontitis dental plaque.</title>
        <authorList>
            <person name="Chan Y."/>
            <person name="Huo Y.-B."/>
            <person name="Yu X.-L."/>
            <person name="Zeng H."/>
            <person name="Leung W.-K."/>
            <person name="Watt R.M."/>
        </authorList>
    </citation>
    <scope>NUCLEOTIDE SEQUENCE [LARGE SCALE GENOMIC DNA]</scope>
    <source>
        <strain evidence="2 3">OMZ 804</strain>
    </source>
</reference>
<dbReference type="Pfam" id="PF13338">
    <property type="entry name" value="AbiEi_4"/>
    <property type="match status" value="1"/>
</dbReference>
<accession>A0A6P1Y3C0</accession>
<dbReference type="RefSeq" id="WP_162663735.1">
    <property type="nucleotide sequence ID" value="NZ_CP048020.1"/>
</dbReference>